<keyword evidence="2" id="KW-0472">Membrane</keyword>
<gene>
    <name evidence="3" type="ORF">E5225_04335</name>
</gene>
<evidence type="ECO:0000313" key="4">
    <source>
        <dbReference type="Proteomes" id="UP000296469"/>
    </source>
</evidence>
<keyword evidence="4" id="KW-1185">Reference proteome</keyword>
<feature type="transmembrane region" description="Helical" evidence="2">
    <location>
        <begin position="134"/>
        <end position="153"/>
    </location>
</feature>
<feature type="transmembrane region" description="Helical" evidence="2">
    <location>
        <begin position="108"/>
        <end position="128"/>
    </location>
</feature>
<organism evidence="3 4">
    <name type="scientific">Cellulomonas shaoxiangyii</name>
    <dbReference type="NCBI Taxonomy" id="2566013"/>
    <lineage>
        <taxon>Bacteria</taxon>
        <taxon>Bacillati</taxon>
        <taxon>Actinomycetota</taxon>
        <taxon>Actinomycetes</taxon>
        <taxon>Micrococcales</taxon>
        <taxon>Cellulomonadaceae</taxon>
        <taxon>Cellulomonas</taxon>
    </lineage>
</organism>
<dbReference type="AlphaFoldDB" id="A0A4V1CMG8"/>
<feature type="compositionally biased region" description="Low complexity" evidence="1">
    <location>
        <begin position="1"/>
        <end position="12"/>
    </location>
</feature>
<dbReference type="EMBL" id="CP039291">
    <property type="protein sequence ID" value="QCB92895.1"/>
    <property type="molecule type" value="Genomic_DNA"/>
</dbReference>
<feature type="transmembrane region" description="Helical" evidence="2">
    <location>
        <begin position="165"/>
        <end position="184"/>
    </location>
</feature>
<keyword evidence="2" id="KW-1133">Transmembrane helix</keyword>
<name>A0A4V1CMG8_9CELL</name>
<evidence type="ECO:0000313" key="3">
    <source>
        <dbReference type="EMBL" id="QCB92895.1"/>
    </source>
</evidence>
<evidence type="ECO:0000256" key="1">
    <source>
        <dbReference type="SAM" id="MobiDB-lite"/>
    </source>
</evidence>
<dbReference type="KEGG" id="celz:E5225_04335"/>
<dbReference type="Proteomes" id="UP000296469">
    <property type="component" value="Chromosome"/>
</dbReference>
<sequence length="207" mass="19661">MSTAGASPLPRRTASRRRPAASAPADAAGGAADAHDPWPQEATGVFTARTWGGYAALGTGLVLVGLGAGHLDHHVPAALLLLPLGAAALVAAVLALRGDGRHLRVGGPLVAASGAAALLVGLATAQAGTAELTAAGLGVVGGVLLAVAGRLGARTGARSGVWARLGLLAAGALLASAATVNGLAATEAGAHAVPHGLHGLVGGGHHG</sequence>
<proteinExistence type="predicted"/>
<accession>A0A4V1CMG8</accession>
<feature type="region of interest" description="Disordered" evidence="1">
    <location>
        <begin position="1"/>
        <end position="39"/>
    </location>
</feature>
<evidence type="ECO:0000256" key="2">
    <source>
        <dbReference type="SAM" id="Phobius"/>
    </source>
</evidence>
<feature type="compositionally biased region" description="Low complexity" evidence="1">
    <location>
        <begin position="20"/>
        <end position="32"/>
    </location>
</feature>
<reference evidence="3 4" key="1">
    <citation type="submission" date="2019-04" db="EMBL/GenBank/DDBJ databases">
        <title>Isolation and identification of Cellulomonas shaoxiangyii sp. Nov. isolated from feces of the Tibetan antelopes (Pantholops hodgsonii) in the Qinghai-Tibet plateau of China.</title>
        <authorList>
            <person name="Tian Z."/>
        </authorList>
    </citation>
    <scope>NUCLEOTIDE SEQUENCE [LARGE SCALE GENOMIC DNA]</scope>
    <source>
        <strain evidence="3 4">Z28</strain>
    </source>
</reference>
<feature type="transmembrane region" description="Helical" evidence="2">
    <location>
        <begin position="51"/>
        <end position="71"/>
    </location>
</feature>
<protein>
    <submittedName>
        <fullName evidence="3">Uncharacterized protein</fullName>
    </submittedName>
</protein>
<feature type="transmembrane region" description="Helical" evidence="2">
    <location>
        <begin position="77"/>
        <end position="96"/>
    </location>
</feature>
<keyword evidence="2" id="KW-0812">Transmembrane</keyword>
<dbReference type="RefSeq" id="WP_135973053.1">
    <property type="nucleotide sequence ID" value="NZ_CP039291.1"/>
</dbReference>